<dbReference type="Pfam" id="PF02566">
    <property type="entry name" value="OsmC"/>
    <property type="match status" value="1"/>
</dbReference>
<dbReference type="OrthoDB" id="9789573at2"/>
<proteinExistence type="predicted"/>
<accession>A0A1I2BZD8</accession>
<dbReference type="PANTHER" id="PTHR39624:SF2">
    <property type="entry name" value="OSMC-LIKE PROTEIN"/>
    <property type="match status" value="1"/>
</dbReference>
<dbReference type="STRING" id="54.SAMN02745121_04871"/>
<dbReference type="Gene3D" id="3.30.300.20">
    <property type="match status" value="1"/>
</dbReference>
<reference evidence="2" key="1">
    <citation type="submission" date="2016-10" db="EMBL/GenBank/DDBJ databases">
        <authorList>
            <person name="Varghese N."/>
            <person name="Submissions S."/>
        </authorList>
    </citation>
    <scope>NUCLEOTIDE SEQUENCE [LARGE SCALE GENOMIC DNA]</scope>
    <source>
        <strain evidence="2">ATCC 25963</strain>
    </source>
</reference>
<evidence type="ECO:0000313" key="1">
    <source>
        <dbReference type="EMBL" id="SFE61469.1"/>
    </source>
</evidence>
<dbReference type="InterPro" id="IPR003718">
    <property type="entry name" value="OsmC/Ohr_fam"/>
</dbReference>
<gene>
    <name evidence="1" type="ORF">SAMN02745121_04871</name>
</gene>
<dbReference type="EMBL" id="FOMX01000016">
    <property type="protein sequence ID" value="SFE61469.1"/>
    <property type="molecule type" value="Genomic_DNA"/>
</dbReference>
<dbReference type="SUPFAM" id="SSF82784">
    <property type="entry name" value="OsmC-like"/>
    <property type="match status" value="1"/>
</dbReference>
<keyword evidence="2" id="KW-1185">Reference proteome</keyword>
<dbReference type="AlphaFoldDB" id="A0A1I2BZD8"/>
<dbReference type="InterPro" id="IPR015946">
    <property type="entry name" value="KH_dom-like_a/b"/>
</dbReference>
<name>A0A1I2BZD8_9BACT</name>
<protein>
    <submittedName>
        <fullName evidence="1">Putative redox protein</fullName>
    </submittedName>
</protein>
<dbReference type="Proteomes" id="UP000199400">
    <property type="component" value="Unassembled WGS sequence"/>
</dbReference>
<evidence type="ECO:0000313" key="2">
    <source>
        <dbReference type="Proteomes" id="UP000199400"/>
    </source>
</evidence>
<dbReference type="InterPro" id="IPR036102">
    <property type="entry name" value="OsmC/Ohrsf"/>
</dbReference>
<dbReference type="PANTHER" id="PTHR39624">
    <property type="entry name" value="PROTEIN INVOLVED IN RIMO-MEDIATED BETA-METHYLTHIOLATION OF RIBOSOMAL PROTEIN S12 YCAO"/>
    <property type="match status" value="1"/>
</dbReference>
<sequence length="132" mass="14242">MTIRSTNESPPQFRQVVSIDAHTLHADVSGALGGTASAPGPHDLFDASLATCKALTACVFAKSRGIALERVTVEVERDDSQERQGTYVLSVKLAFEGALTDADKHKLHETVLRCPIHKLMTTSTVEIRQSLA</sequence>
<organism evidence="1 2">
    <name type="scientific">Nannocystis exedens</name>
    <dbReference type="NCBI Taxonomy" id="54"/>
    <lineage>
        <taxon>Bacteria</taxon>
        <taxon>Pseudomonadati</taxon>
        <taxon>Myxococcota</taxon>
        <taxon>Polyangia</taxon>
        <taxon>Nannocystales</taxon>
        <taxon>Nannocystaceae</taxon>
        <taxon>Nannocystis</taxon>
    </lineage>
</organism>
<dbReference type="RefSeq" id="WP_096329232.1">
    <property type="nucleotide sequence ID" value="NZ_FOMX01000016.1"/>
</dbReference>